<reference evidence="2" key="2">
    <citation type="submission" date="2006-05" db="EMBL/GenBank/DDBJ databases">
        <title>Sequencing of the draft genome and assembly of Desulfuromonas acetoxidans DSM 684.</title>
        <authorList>
            <consortium name="US DOE Joint Genome Institute (JGI-PGF)"/>
            <person name="Copeland A."/>
            <person name="Lucas S."/>
            <person name="Lapidus A."/>
            <person name="Barry K."/>
            <person name="Detter J.C."/>
            <person name="Glavina del Rio T."/>
            <person name="Hammon N."/>
            <person name="Israni S."/>
            <person name="Dalin E."/>
            <person name="Tice H."/>
            <person name="Bruce D."/>
            <person name="Pitluck S."/>
            <person name="Richardson P."/>
        </authorList>
    </citation>
    <scope>NUCLEOTIDE SEQUENCE [LARGE SCALE GENOMIC DNA]</scope>
    <source>
        <strain evidence="2">DSM 684</strain>
    </source>
</reference>
<protein>
    <recommendedName>
        <fullName evidence="1">DUF2007 domain-containing protein</fullName>
    </recommendedName>
</protein>
<dbReference type="RefSeq" id="WP_006001278.1">
    <property type="nucleotide sequence ID" value="NZ_AAEW02000012.1"/>
</dbReference>
<dbReference type="Proteomes" id="UP000005695">
    <property type="component" value="Unassembled WGS sequence"/>
</dbReference>
<dbReference type="AlphaFoldDB" id="Q1JYA0"/>
<dbReference type="OrthoDB" id="5406052at2"/>
<feature type="domain" description="DUF2007" evidence="1">
    <location>
        <begin position="12"/>
        <end position="75"/>
    </location>
</feature>
<reference evidence="2" key="1">
    <citation type="submission" date="2006-05" db="EMBL/GenBank/DDBJ databases">
        <title>Annotation of the draft genome assembly of Desulfuromonas acetoxidans DSM 684.</title>
        <authorList>
            <consortium name="US DOE Joint Genome Institute (JGI-ORNL)"/>
            <person name="Larimer F."/>
            <person name="Land M."/>
            <person name="Hauser L."/>
        </authorList>
    </citation>
    <scope>NUCLEOTIDE SEQUENCE [LARGE SCALE GENOMIC DNA]</scope>
    <source>
        <strain evidence="2">DSM 684</strain>
    </source>
</reference>
<evidence type="ECO:0000313" key="3">
    <source>
        <dbReference type="Proteomes" id="UP000005695"/>
    </source>
</evidence>
<comment type="caution">
    <text evidence="2">The sequence shown here is derived from an EMBL/GenBank/DDBJ whole genome shotgun (WGS) entry which is preliminary data.</text>
</comment>
<accession>Q1JYA0</accession>
<dbReference type="EMBL" id="AAEW02000012">
    <property type="protein sequence ID" value="EAT15306.1"/>
    <property type="molecule type" value="Genomic_DNA"/>
</dbReference>
<organism evidence="2 3">
    <name type="scientific">Desulfuromonas acetoxidans (strain DSM 684 / 11070)</name>
    <dbReference type="NCBI Taxonomy" id="281689"/>
    <lineage>
        <taxon>Bacteria</taxon>
        <taxon>Pseudomonadati</taxon>
        <taxon>Thermodesulfobacteriota</taxon>
        <taxon>Desulfuromonadia</taxon>
        <taxon>Desulfuromonadales</taxon>
        <taxon>Desulfuromonadaceae</taxon>
        <taxon>Desulfuromonas</taxon>
    </lineage>
</organism>
<dbReference type="Pfam" id="PF09413">
    <property type="entry name" value="DUF2007"/>
    <property type="match status" value="1"/>
</dbReference>
<keyword evidence="3" id="KW-1185">Reference proteome</keyword>
<dbReference type="InterPro" id="IPR018551">
    <property type="entry name" value="DUF2007"/>
</dbReference>
<proteinExistence type="predicted"/>
<name>Q1JYA0_DESA6</name>
<evidence type="ECO:0000259" key="1">
    <source>
        <dbReference type="Pfam" id="PF09413"/>
    </source>
</evidence>
<sequence>MSNPRHEPFTALYSPHTELELSLLRSRLDAENIPYTVTNDHFGSLYIGVQIESFNRRWILVADSALPQAQVVLHDFLARQKQPTSTLSQPTYNWWDKLRTVLEVVLLGWMVPRRRPAAAKDEMVFDIEFDPQHRIFIATTSGTLTAQGMIALGQELLAQTRWQAGMAVIFDHRQLEFAVTPVEDLEAIRNFHRTHQNQIGHGKSAFVVGPGQADDWLELWQQGNKMATNHRTAVFEEIEEAQVWLSHSD</sequence>
<gene>
    <name evidence="2" type="ORF">Dace_1275</name>
</gene>
<evidence type="ECO:0000313" key="2">
    <source>
        <dbReference type="EMBL" id="EAT15306.1"/>
    </source>
</evidence>
<dbReference type="Gene3D" id="3.30.70.790">
    <property type="entry name" value="UreE, C-terminal domain"/>
    <property type="match status" value="1"/>
</dbReference>